<evidence type="ECO:0000256" key="1">
    <source>
        <dbReference type="SAM" id="MobiDB-lite"/>
    </source>
</evidence>
<name>A0A517Z9M8_9PLAN</name>
<evidence type="ECO:0000313" key="3">
    <source>
        <dbReference type="Proteomes" id="UP000320496"/>
    </source>
</evidence>
<dbReference type="RefSeq" id="WP_197443551.1">
    <property type="nucleotide sequence ID" value="NZ_CP036275.1"/>
</dbReference>
<feature type="compositionally biased region" description="Polar residues" evidence="1">
    <location>
        <begin position="418"/>
        <end position="428"/>
    </location>
</feature>
<dbReference type="EMBL" id="CP036275">
    <property type="protein sequence ID" value="QDU39173.1"/>
    <property type="molecule type" value="Genomic_DNA"/>
</dbReference>
<reference evidence="2 3" key="1">
    <citation type="submission" date="2019-02" db="EMBL/GenBank/DDBJ databases">
        <title>Deep-cultivation of Planctomycetes and their phenomic and genomic characterization uncovers novel biology.</title>
        <authorList>
            <person name="Wiegand S."/>
            <person name="Jogler M."/>
            <person name="Boedeker C."/>
            <person name="Pinto D."/>
            <person name="Vollmers J."/>
            <person name="Rivas-Marin E."/>
            <person name="Kohn T."/>
            <person name="Peeters S.H."/>
            <person name="Heuer A."/>
            <person name="Rast P."/>
            <person name="Oberbeckmann S."/>
            <person name="Bunk B."/>
            <person name="Jeske O."/>
            <person name="Meyerdierks A."/>
            <person name="Storesund J.E."/>
            <person name="Kallscheuer N."/>
            <person name="Luecker S."/>
            <person name="Lage O.M."/>
            <person name="Pohl T."/>
            <person name="Merkel B.J."/>
            <person name="Hornburger P."/>
            <person name="Mueller R.-W."/>
            <person name="Bruemmer F."/>
            <person name="Labrenz M."/>
            <person name="Spormann A.M."/>
            <person name="Op den Camp H."/>
            <person name="Overmann J."/>
            <person name="Amann R."/>
            <person name="Jetten M.S.M."/>
            <person name="Mascher T."/>
            <person name="Medema M.H."/>
            <person name="Devos D.P."/>
            <person name="Kaster A.-K."/>
            <person name="Ovreas L."/>
            <person name="Rohde M."/>
            <person name="Galperin M.Y."/>
            <person name="Jogler C."/>
        </authorList>
    </citation>
    <scope>NUCLEOTIDE SEQUENCE [LARGE SCALE GENOMIC DNA]</scope>
    <source>
        <strain evidence="2 3">Mal4</strain>
    </source>
</reference>
<dbReference type="Proteomes" id="UP000320496">
    <property type="component" value="Chromosome"/>
</dbReference>
<dbReference type="AlphaFoldDB" id="A0A517Z9M8"/>
<accession>A0A517Z9M8</accession>
<feature type="region of interest" description="Disordered" evidence="1">
    <location>
        <begin position="406"/>
        <end position="428"/>
    </location>
</feature>
<dbReference type="KEGG" id="mri:Mal4_35090"/>
<evidence type="ECO:0008006" key="4">
    <source>
        <dbReference type="Google" id="ProtNLM"/>
    </source>
</evidence>
<organism evidence="2 3">
    <name type="scientific">Maioricimonas rarisocia</name>
    <dbReference type="NCBI Taxonomy" id="2528026"/>
    <lineage>
        <taxon>Bacteria</taxon>
        <taxon>Pseudomonadati</taxon>
        <taxon>Planctomycetota</taxon>
        <taxon>Planctomycetia</taxon>
        <taxon>Planctomycetales</taxon>
        <taxon>Planctomycetaceae</taxon>
        <taxon>Maioricimonas</taxon>
    </lineage>
</organism>
<keyword evidence="3" id="KW-1185">Reference proteome</keyword>
<protein>
    <recommendedName>
        <fullName evidence="4">Pectic acid lyase</fullName>
    </recommendedName>
</protein>
<proteinExistence type="predicted"/>
<gene>
    <name evidence="2" type="ORF">Mal4_35090</name>
</gene>
<dbReference type="SUPFAM" id="SSF48239">
    <property type="entry name" value="Terpenoid cyclases/Protein prenyltransferases"/>
    <property type="match status" value="1"/>
</dbReference>
<dbReference type="InterPro" id="IPR008930">
    <property type="entry name" value="Terpenoid_cyclase/PrenylTrfase"/>
</dbReference>
<evidence type="ECO:0000313" key="2">
    <source>
        <dbReference type="EMBL" id="QDU39173.1"/>
    </source>
</evidence>
<sequence>MSARQISLKSVALVQALVLIAFAVAIAVDARAVTDAVSQRLLDETPFEKVPIPREQPLVVEPLYDRPDFVSDEDLAAVLRQVRPQFDREQMKPNYVEHALRGWGVRAKFANPDIPSGEELALFLTDHARFSDSWGKKAQPLLIDRPQGIAIRWGRETGASVHHDHWLASLTEAGISRDTPVYGPARRDMTIGDVVQESLRDFRLDERETEWTAMAFGLWLPPTRNWTGGDGRQYSFDLIARRLMRGHKEKGVCSGTHRVYSLMLLIRLDDEFDILSDGMHAEVYGYLEDVRDAIIAAQFEDGHWPSNWPEGAGAVENPVDDPVYRQVIATGHHLEWLAIAPRDLHPPDEQIRRAAEWVIQTTVEQPTEDILARYTFYSHVGNALALWRNTHPADFWMEWVETHPDAAATEASQESDETTAASSSVDGT</sequence>